<protein>
    <recommendedName>
        <fullName evidence="3">SPOR domain-containing protein</fullName>
    </recommendedName>
</protein>
<name>K9WYX7_9NOST</name>
<dbReference type="Proteomes" id="UP000010475">
    <property type="component" value="Chromosome"/>
</dbReference>
<sequence length="82" mass="9502">MPQNTEYKEPKSENQLDSQAIAYKARLNGWAIARVVPNAERVIVARFRSRSDADGYMRHLRQETPNAAFEVIFDHQREEAVI</sequence>
<dbReference type="PATRIC" id="fig|56107.3.peg.3111"/>
<dbReference type="AlphaFoldDB" id="K9WYX7"/>
<accession>K9WYX7</accession>
<evidence type="ECO:0000313" key="1">
    <source>
        <dbReference type="EMBL" id="AFZ25006.1"/>
    </source>
</evidence>
<dbReference type="RefSeq" id="WP_015208259.1">
    <property type="nucleotide sequence ID" value="NC_019757.1"/>
</dbReference>
<reference evidence="1 2" key="1">
    <citation type="submission" date="2012-06" db="EMBL/GenBank/DDBJ databases">
        <title>Finished chromosome of genome of Cylindrospermum stagnale PCC 7417.</title>
        <authorList>
            <consortium name="US DOE Joint Genome Institute"/>
            <person name="Gugger M."/>
            <person name="Coursin T."/>
            <person name="Rippka R."/>
            <person name="Tandeau De Marsac N."/>
            <person name="Huntemann M."/>
            <person name="Wei C.-L."/>
            <person name="Han J."/>
            <person name="Detter J.C."/>
            <person name="Han C."/>
            <person name="Tapia R."/>
            <person name="Chen A."/>
            <person name="Kyrpides N."/>
            <person name="Mavromatis K."/>
            <person name="Markowitz V."/>
            <person name="Szeto E."/>
            <person name="Ivanova N."/>
            <person name="Pagani I."/>
            <person name="Pati A."/>
            <person name="Goodwin L."/>
            <person name="Nordberg H.P."/>
            <person name="Cantor M.N."/>
            <person name="Hua S.X."/>
            <person name="Woyke T."/>
            <person name="Kerfeld C.A."/>
        </authorList>
    </citation>
    <scope>NUCLEOTIDE SEQUENCE [LARGE SCALE GENOMIC DNA]</scope>
    <source>
        <strain evidence="1 2">PCC 7417</strain>
    </source>
</reference>
<proteinExistence type="predicted"/>
<organism evidence="1 2">
    <name type="scientific">Cylindrospermum stagnale PCC 7417</name>
    <dbReference type="NCBI Taxonomy" id="56107"/>
    <lineage>
        <taxon>Bacteria</taxon>
        <taxon>Bacillati</taxon>
        <taxon>Cyanobacteriota</taxon>
        <taxon>Cyanophyceae</taxon>
        <taxon>Nostocales</taxon>
        <taxon>Nostocaceae</taxon>
        <taxon>Cylindrospermum</taxon>
    </lineage>
</organism>
<dbReference type="EMBL" id="CP003642">
    <property type="protein sequence ID" value="AFZ25006.1"/>
    <property type="molecule type" value="Genomic_DNA"/>
</dbReference>
<dbReference type="eggNOG" id="ENOG5030MFG">
    <property type="taxonomic scope" value="Bacteria"/>
</dbReference>
<dbReference type="KEGG" id="csg:Cylst_2812"/>
<dbReference type="HOGENOM" id="CLU_177748_1_0_3"/>
<keyword evidence="2" id="KW-1185">Reference proteome</keyword>
<gene>
    <name evidence="1" type="ORF">Cylst_2812</name>
</gene>
<evidence type="ECO:0000313" key="2">
    <source>
        <dbReference type="Proteomes" id="UP000010475"/>
    </source>
</evidence>
<evidence type="ECO:0008006" key="3">
    <source>
        <dbReference type="Google" id="ProtNLM"/>
    </source>
</evidence>
<dbReference type="OrthoDB" id="489126at2"/>